<dbReference type="RefSeq" id="YP_007007067.1">
    <property type="nucleotide sequence ID" value="NC_019524.2"/>
</dbReference>
<sequence>MTLSINKERALYFNNGSCIGFTYADSRARAVLEWLKSQGRSAEMLLGANGVDLQSLSVPARMGTKKHYAACDAIMRAGLMFASHSGEVCNADLTPQLIGLEGKRVRVIDSYGADRRFTVGKSCGWLPCHLEMGLRTSKGGIAVCGAPFKSIEVIG</sequence>
<dbReference type="OrthoDB" id="11024at10239"/>
<dbReference type="Proteomes" id="UP000008024">
    <property type="component" value="Segment"/>
</dbReference>
<dbReference type="KEGG" id="vg:14014060"/>
<evidence type="ECO:0000313" key="2">
    <source>
        <dbReference type="Proteomes" id="UP000008024"/>
    </source>
</evidence>
<keyword evidence="2" id="KW-1185">Reference proteome</keyword>
<evidence type="ECO:0000313" key="1">
    <source>
        <dbReference type="EMBL" id="AFB84079.1"/>
    </source>
</evidence>
<proteinExistence type="predicted"/>
<reference evidence="1 2" key="1">
    <citation type="journal article" date="2012" name="J. Virol.">
        <title>Complete Genome Sequence of the Enterobacter cancerogenus Bacteriophage Enc34.</title>
        <authorList>
            <person name="Kazaks A."/>
            <person name="Dislers A."/>
            <person name="Lipowsky G."/>
            <person name="Nikolajeva V."/>
            <person name="Tars K."/>
        </authorList>
    </citation>
    <scope>NUCLEOTIDE SEQUENCE [LARGE SCALE GENOMIC DNA]</scope>
</reference>
<name>H6WYM4_9CAUD</name>
<accession>H6WYM4</accession>
<protein>
    <submittedName>
        <fullName evidence="1">Uncharacterized protein</fullName>
    </submittedName>
</protein>
<dbReference type="EMBL" id="JQ340774">
    <property type="protein sequence ID" value="AFB84079.1"/>
    <property type="molecule type" value="Genomic_DNA"/>
</dbReference>
<dbReference type="GeneID" id="14014060"/>
<organism evidence="1 2">
    <name type="scientific">Hafnia phage Enc34</name>
    <dbReference type="NCBI Taxonomy" id="1150990"/>
    <lineage>
        <taxon>Viruses</taxon>
        <taxon>Duplodnaviria</taxon>
        <taxon>Heunggongvirae</taxon>
        <taxon>Uroviricota</taxon>
        <taxon>Caudoviricetes</taxon>
        <taxon>Casjensviridae</taxon>
        <taxon>Enchivirus</taxon>
        <taxon>Enchivirus Enc34</taxon>
    </lineage>
</organism>